<keyword evidence="2 4" id="KW-0238">DNA-binding</keyword>
<comment type="caution">
    <text evidence="6">The sequence shown here is derived from an EMBL/GenBank/DDBJ whole genome shotgun (WGS) entry which is preliminary data.</text>
</comment>
<proteinExistence type="predicted"/>
<dbReference type="Gene3D" id="1.10.357.10">
    <property type="entry name" value="Tetracycline Repressor, domain 2"/>
    <property type="match status" value="1"/>
</dbReference>
<dbReference type="Proteomes" id="UP001595803">
    <property type="component" value="Unassembled WGS sequence"/>
</dbReference>
<dbReference type="InterPro" id="IPR050109">
    <property type="entry name" value="HTH-type_TetR-like_transc_reg"/>
</dbReference>
<accession>A0ABV7ZFG7</accession>
<evidence type="ECO:0000256" key="3">
    <source>
        <dbReference type="ARBA" id="ARBA00023163"/>
    </source>
</evidence>
<reference evidence="7" key="1">
    <citation type="journal article" date="2019" name="Int. J. Syst. Evol. Microbiol.">
        <title>The Global Catalogue of Microorganisms (GCM) 10K type strain sequencing project: providing services to taxonomists for standard genome sequencing and annotation.</title>
        <authorList>
            <consortium name="The Broad Institute Genomics Platform"/>
            <consortium name="The Broad Institute Genome Sequencing Center for Infectious Disease"/>
            <person name="Wu L."/>
            <person name="Ma J."/>
        </authorList>
    </citation>
    <scope>NUCLEOTIDE SEQUENCE [LARGE SCALE GENOMIC DNA]</scope>
    <source>
        <strain evidence="7">CCTCC AB 2017081</strain>
    </source>
</reference>
<sequence>MPYPSKLTTERIEDVAWERFQAGGEEALSMRPLAEELGVRAGSLYRHFDSRAALLRRLAQRAARDLQGEILRAAEGHEPRNALQATAGAYLHYARTNPHAYALLLVPGETLALPGLKTDAGKALWLTLLGLVGALSGDPDDTDHVVALWTLLHGAASLERAGMYGASGPRGGITLGLNAILDHAQEAGRRRNAPS</sequence>
<feature type="domain" description="HTH tetR-type" evidence="5">
    <location>
        <begin position="6"/>
        <end position="66"/>
    </location>
</feature>
<dbReference type="PANTHER" id="PTHR30055:SF239">
    <property type="entry name" value="TRANSCRIPTIONAL REGULATORY PROTEIN"/>
    <property type="match status" value="1"/>
</dbReference>
<dbReference type="RefSeq" id="WP_322472057.1">
    <property type="nucleotide sequence ID" value="NZ_JBHRZG010000024.1"/>
</dbReference>
<keyword evidence="1" id="KW-0805">Transcription regulation</keyword>
<dbReference type="InterPro" id="IPR001647">
    <property type="entry name" value="HTH_TetR"/>
</dbReference>
<organism evidence="6 7">
    <name type="scientific">Deinococcus rufus</name>
    <dbReference type="NCBI Taxonomy" id="2136097"/>
    <lineage>
        <taxon>Bacteria</taxon>
        <taxon>Thermotogati</taxon>
        <taxon>Deinococcota</taxon>
        <taxon>Deinococci</taxon>
        <taxon>Deinococcales</taxon>
        <taxon>Deinococcaceae</taxon>
        <taxon>Deinococcus</taxon>
    </lineage>
</organism>
<evidence type="ECO:0000256" key="1">
    <source>
        <dbReference type="ARBA" id="ARBA00023015"/>
    </source>
</evidence>
<dbReference type="InterPro" id="IPR036271">
    <property type="entry name" value="Tet_transcr_reg_TetR-rel_C_sf"/>
</dbReference>
<dbReference type="SUPFAM" id="SSF48498">
    <property type="entry name" value="Tetracyclin repressor-like, C-terminal domain"/>
    <property type="match status" value="1"/>
</dbReference>
<dbReference type="InterPro" id="IPR009057">
    <property type="entry name" value="Homeodomain-like_sf"/>
</dbReference>
<keyword evidence="3" id="KW-0804">Transcription</keyword>
<dbReference type="Gene3D" id="1.10.10.60">
    <property type="entry name" value="Homeodomain-like"/>
    <property type="match status" value="1"/>
</dbReference>
<dbReference type="PROSITE" id="PS50977">
    <property type="entry name" value="HTH_TETR_2"/>
    <property type="match status" value="1"/>
</dbReference>
<dbReference type="Pfam" id="PF13305">
    <property type="entry name" value="TetR_C_33"/>
    <property type="match status" value="1"/>
</dbReference>
<dbReference type="PANTHER" id="PTHR30055">
    <property type="entry name" value="HTH-TYPE TRANSCRIPTIONAL REGULATOR RUTR"/>
    <property type="match status" value="1"/>
</dbReference>
<gene>
    <name evidence="6" type="ORF">ACFOSB_19395</name>
</gene>
<protein>
    <submittedName>
        <fullName evidence="6">TetR/AcrR family transcriptional regulator</fullName>
    </submittedName>
</protein>
<evidence type="ECO:0000313" key="6">
    <source>
        <dbReference type="EMBL" id="MFC3835031.1"/>
    </source>
</evidence>
<keyword evidence="7" id="KW-1185">Reference proteome</keyword>
<feature type="DNA-binding region" description="H-T-H motif" evidence="4">
    <location>
        <begin position="29"/>
        <end position="48"/>
    </location>
</feature>
<evidence type="ECO:0000256" key="2">
    <source>
        <dbReference type="ARBA" id="ARBA00023125"/>
    </source>
</evidence>
<name>A0ABV7ZFG7_9DEIO</name>
<evidence type="ECO:0000313" key="7">
    <source>
        <dbReference type="Proteomes" id="UP001595803"/>
    </source>
</evidence>
<dbReference type="InterPro" id="IPR025996">
    <property type="entry name" value="MT1864/Rv1816-like_C"/>
</dbReference>
<dbReference type="EMBL" id="JBHRZG010000024">
    <property type="protein sequence ID" value="MFC3835031.1"/>
    <property type="molecule type" value="Genomic_DNA"/>
</dbReference>
<evidence type="ECO:0000256" key="4">
    <source>
        <dbReference type="PROSITE-ProRule" id="PRU00335"/>
    </source>
</evidence>
<evidence type="ECO:0000259" key="5">
    <source>
        <dbReference type="PROSITE" id="PS50977"/>
    </source>
</evidence>
<dbReference type="Pfam" id="PF00440">
    <property type="entry name" value="TetR_N"/>
    <property type="match status" value="1"/>
</dbReference>
<dbReference type="SUPFAM" id="SSF46689">
    <property type="entry name" value="Homeodomain-like"/>
    <property type="match status" value="1"/>
</dbReference>